<keyword evidence="1" id="KW-0479">Metal-binding</keyword>
<proteinExistence type="predicted"/>
<dbReference type="SFLD" id="SFLDS00029">
    <property type="entry name" value="Radical_SAM"/>
    <property type="match status" value="1"/>
</dbReference>
<keyword evidence="2" id="KW-0408">Iron</keyword>
<keyword evidence="3" id="KW-0411">Iron-sulfur</keyword>
<dbReference type="PANTHER" id="PTHR43432:SF4">
    <property type="entry name" value="RADICAL SAM CORE DOMAIN-CONTAINING PROTEIN"/>
    <property type="match status" value="1"/>
</dbReference>
<dbReference type="InterPro" id="IPR040086">
    <property type="entry name" value="MJ0683-like"/>
</dbReference>
<accession>A0A7C1E007</accession>
<dbReference type="AlphaFoldDB" id="A0A7C1E007"/>
<gene>
    <name evidence="4" type="ORF">ENO04_03010</name>
</gene>
<dbReference type="EMBL" id="DSDY01000098">
    <property type="protein sequence ID" value="HDS10577.1"/>
    <property type="molecule type" value="Genomic_DNA"/>
</dbReference>
<evidence type="ECO:0000256" key="2">
    <source>
        <dbReference type="ARBA" id="ARBA00023004"/>
    </source>
</evidence>
<protein>
    <submittedName>
        <fullName evidence="4">Radical SAM protein</fullName>
    </submittedName>
</protein>
<evidence type="ECO:0000313" key="4">
    <source>
        <dbReference type="EMBL" id="HDS10577.1"/>
    </source>
</evidence>
<comment type="caution">
    <text evidence="4">The sequence shown here is derived from an EMBL/GenBank/DDBJ whole genome shotgun (WGS) entry which is preliminary data.</text>
</comment>
<name>A0A7C1E007_9CREN</name>
<dbReference type="GO" id="GO:0051536">
    <property type="term" value="F:iron-sulfur cluster binding"/>
    <property type="evidence" value="ECO:0007669"/>
    <property type="project" value="UniProtKB-KW"/>
</dbReference>
<evidence type="ECO:0000256" key="1">
    <source>
        <dbReference type="ARBA" id="ARBA00022723"/>
    </source>
</evidence>
<reference evidence="4" key="1">
    <citation type="journal article" date="2020" name="mSystems">
        <title>Genome- and Community-Level Interaction Insights into Carbon Utilization and Element Cycling Functions of Hydrothermarchaeota in Hydrothermal Sediment.</title>
        <authorList>
            <person name="Zhou Z."/>
            <person name="Liu Y."/>
            <person name="Xu W."/>
            <person name="Pan J."/>
            <person name="Luo Z.H."/>
            <person name="Li M."/>
        </authorList>
    </citation>
    <scope>NUCLEOTIDE SEQUENCE [LARGE SCALE GENOMIC DNA]</scope>
    <source>
        <strain evidence="4">SpSt-123</strain>
    </source>
</reference>
<dbReference type="PANTHER" id="PTHR43432">
    <property type="entry name" value="SLR0285 PROTEIN"/>
    <property type="match status" value="1"/>
</dbReference>
<dbReference type="SFLD" id="SFLDG01084">
    <property type="entry name" value="Uncharacterised_Radical_SAM_Su"/>
    <property type="match status" value="1"/>
</dbReference>
<dbReference type="GO" id="GO:0046872">
    <property type="term" value="F:metal ion binding"/>
    <property type="evidence" value="ECO:0007669"/>
    <property type="project" value="UniProtKB-KW"/>
</dbReference>
<dbReference type="Gene3D" id="3.80.30.30">
    <property type="match status" value="1"/>
</dbReference>
<sequence length="377" mass="42095">MVKAAKILEDGLRLKNNVIEKAKQQHGPRITLIKSDEHAVRQPRPCGMTIHPAYGCTLGCIYCYVKPNAKKGIEVNKLSGPELVTALSFNPHFLPGKWGTFIALGSITECFLNEEVTAKTIEYMFWINKELGNPQQVSTKMIIRPKIAEKILSMGDPYLSVLISITSINMANLLEPRAPPPIERLNNAHYLNSIGLRTSVFIRPILPGITDKESEILLRESLRFDIKELVLGSLMINTWIMSKIDNLGLPVLSNEIKSRVKSMDRSRLSPIYASDLKQAIKRAAESLGFVVYPAACAANVASHSQSCYMCDYGPCGNTSNLPEIEDEKELFEIIGVKVKEAFLTDEQKLYVKTSSPLLKHVVSLVKTSTRRRLVIEQ</sequence>
<dbReference type="GO" id="GO:0003824">
    <property type="term" value="F:catalytic activity"/>
    <property type="evidence" value="ECO:0007669"/>
    <property type="project" value="InterPro"/>
</dbReference>
<dbReference type="InterPro" id="IPR007197">
    <property type="entry name" value="rSAM"/>
</dbReference>
<organism evidence="4">
    <name type="scientific">Fervidicoccus fontis</name>
    <dbReference type="NCBI Taxonomy" id="683846"/>
    <lineage>
        <taxon>Archaea</taxon>
        <taxon>Thermoproteota</taxon>
        <taxon>Thermoprotei</taxon>
        <taxon>Fervidicoccales</taxon>
        <taxon>Fervidicoccaceae</taxon>
        <taxon>Fervidicoccus</taxon>
    </lineage>
</organism>
<evidence type="ECO:0000256" key="3">
    <source>
        <dbReference type="ARBA" id="ARBA00023014"/>
    </source>
</evidence>